<organism evidence="1">
    <name type="scientific">Spodoptera frugiperda</name>
    <name type="common">Fall armyworm</name>
    <dbReference type="NCBI Taxonomy" id="7108"/>
    <lineage>
        <taxon>Eukaryota</taxon>
        <taxon>Metazoa</taxon>
        <taxon>Ecdysozoa</taxon>
        <taxon>Arthropoda</taxon>
        <taxon>Hexapoda</taxon>
        <taxon>Insecta</taxon>
        <taxon>Pterygota</taxon>
        <taxon>Neoptera</taxon>
        <taxon>Endopterygota</taxon>
        <taxon>Lepidoptera</taxon>
        <taxon>Glossata</taxon>
        <taxon>Ditrysia</taxon>
        <taxon>Noctuoidea</taxon>
        <taxon>Noctuidae</taxon>
        <taxon>Amphipyrinae</taxon>
        <taxon>Spodoptera</taxon>
    </lineage>
</organism>
<dbReference type="AlphaFoldDB" id="A0A2H1VJY2"/>
<proteinExistence type="predicted"/>
<accession>A0A2H1VJY2</accession>
<name>A0A2H1VJY2_SPOFR</name>
<gene>
    <name evidence="1" type="ORF">SFRICE_002909</name>
</gene>
<evidence type="ECO:0000313" key="1">
    <source>
        <dbReference type="EMBL" id="SOQ41130.1"/>
    </source>
</evidence>
<reference evidence="1" key="1">
    <citation type="submission" date="2016-07" db="EMBL/GenBank/DDBJ databases">
        <authorList>
            <person name="Bretaudeau A."/>
        </authorList>
    </citation>
    <scope>NUCLEOTIDE SEQUENCE</scope>
    <source>
        <strain evidence="1">Rice</strain>
        <tissue evidence="1">Whole body</tissue>
    </source>
</reference>
<protein>
    <submittedName>
        <fullName evidence="1">SFRICE_002909</fullName>
    </submittedName>
</protein>
<dbReference type="EMBL" id="ODYU01002963">
    <property type="protein sequence ID" value="SOQ41130.1"/>
    <property type="molecule type" value="Genomic_DNA"/>
</dbReference>
<sequence length="195" mass="21240">MDTCDLITGGTLTEQLIAAEPVAGMIPTRNNSLCDPQIVVSGLDLIYVINILVTINQTQFFIIAINPMTSRALDETGGGVRLLLAKNHPVPTSAFRARAPVRVHRPASYVSHATDFSLSCIETRATASTDPHRTDRIIGNAYMRFVLMTSYGMRAMYTIQACGRLPLTAYATGQSSSDDFSCLGHPRREGVLDSY</sequence>